<sequence length="132" mass="15075">MKIPNINCKIEMTCPINLSEHPEKVKQSISNIFPFSDITNENFSIKAQSNELRSLEKIYESITTTQSQKSYTRNLENNLEDDRTWFFLNKQAAFVEQIAICDQAEESPLGPIKVTLTSSNIDGIIDWLAFAK</sequence>
<dbReference type="InterPro" id="IPR022803">
    <property type="entry name" value="Ribosomal_uL5_dom_sf"/>
</dbReference>
<dbReference type="Pfam" id="PF01877">
    <property type="entry name" value="RNA_binding"/>
    <property type="match status" value="1"/>
</dbReference>
<gene>
    <name evidence="1" type="ORF">C5F47_09210</name>
</gene>
<name>A0A7D5R9N0_9ARCH</name>
<dbReference type="GeneID" id="56060244"/>
<dbReference type="PANTHER" id="PTHR39652:SF1">
    <property type="entry name" value="UPF0201 PROTEIN TK1335"/>
    <property type="match status" value="1"/>
</dbReference>
<dbReference type="AlphaFoldDB" id="A0A7D5R9N0"/>
<dbReference type="Gene3D" id="3.30.1440.10">
    <property type="match status" value="1"/>
</dbReference>
<accession>A0A7D5R9N0</accession>
<keyword evidence="2" id="KW-1185">Reference proteome</keyword>
<dbReference type="OrthoDB" id="7819at2157"/>
<organism evidence="1 2">
    <name type="scientific">Nitrosopumilus cobalaminigenes</name>
    <dbReference type="NCBI Taxonomy" id="1470066"/>
    <lineage>
        <taxon>Archaea</taxon>
        <taxon>Nitrososphaerota</taxon>
        <taxon>Nitrososphaeria</taxon>
        <taxon>Nitrosopumilales</taxon>
        <taxon>Nitrosopumilaceae</taxon>
        <taxon>Nitrosopumilus</taxon>
    </lineage>
</organism>
<dbReference type="InterPro" id="IPR002739">
    <property type="entry name" value="PAB1135-like"/>
</dbReference>
<evidence type="ECO:0000313" key="2">
    <source>
        <dbReference type="Proteomes" id="UP000509771"/>
    </source>
</evidence>
<dbReference type="RefSeq" id="WP_179360825.1">
    <property type="nucleotide sequence ID" value="NZ_CP026993.1"/>
</dbReference>
<proteinExistence type="predicted"/>
<protein>
    <submittedName>
        <fullName evidence="1">Uncharacterized protein</fullName>
    </submittedName>
</protein>
<dbReference type="SUPFAM" id="SSF55282">
    <property type="entry name" value="RL5-like"/>
    <property type="match status" value="1"/>
</dbReference>
<dbReference type="EMBL" id="CP026993">
    <property type="protein sequence ID" value="QLH03703.1"/>
    <property type="molecule type" value="Genomic_DNA"/>
</dbReference>
<dbReference type="Proteomes" id="UP000509771">
    <property type="component" value="Chromosome"/>
</dbReference>
<dbReference type="PANTHER" id="PTHR39652">
    <property type="entry name" value="UPF0201 PROTEIN TK1335"/>
    <property type="match status" value="1"/>
</dbReference>
<dbReference type="KEGG" id="ncl:C5F47_09210"/>
<reference evidence="1 2" key="1">
    <citation type="submission" date="2018-02" db="EMBL/GenBank/DDBJ databases">
        <title>Complete genome of Nitrosopumilus cobalaminigenes HCA1.</title>
        <authorList>
            <person name="Qin W."/>
            <person name="Zheng Y."/>
            <person name="Stahl D.A."/>
        </authorList>
    </citation>
    <scope>NUCLEOTIDE SEQUENCE [LARGE SCALE GENOMIC DNA]</scope>
    <source>
        <strain evidence="1 2">HCA1</strain>
    </source>
</reference>
<evidence type="ECO:0000313" key="1">
    <source>
        <dbReference type="EMBL" id="QLH03703.1"/>
    </source>
</evidence>